<accession>A0A2U2DFN2</accession>
<dbReference type="AlphaFoldDB" id="A0A2U2DFN2"/>
<dbReference type="OrthoDB" id="8402794at2"/>
<dbReference type="RefSeq" id="WP_109462409.1">
    <property type="nucleotide sequence ID" value="NZ_QFBC01000035.1"/>
</dbReference>
<organism evidence="1 2">
    <name type="scientific">Metarhizobium album</name>
    <dbReference type="NCBI Taxonomy" id="2182425"/>
    <lineage>
        <taxon>Bacteria</taxon>
        <taxon>Pseudomonadati</taxon>
        <taxon>Pseudomonadota</taxon>
        <taxon>Alphaproteobacteria</taxon>
        <taxon>Hyphomicrobiales</taxon>
        <taxon>Rhizobiaceae</taxon>
        <taxon>Metarhizobium</taxon>
    </lineage>
</organism>
<dbReference type="Proteomes" id="UP000245252">
    <property type="component" value="Unassembled WGS sequence"/>
</dbReference>
<name>A0A2U2DFN2_9HYPH</name>
<evidence type="ECO:0000313" key="1">
    <source>
        <dbReference type="EMBL" id="PWE52127.1"/>
    </source>
</evidence>
<evidence type="ECO:0000313" key="2">
    <source>
        <dbReference type="Proteomes" id="UP000245252"/>
    </source>
</evidence>
<evidence type="ECO:0008006" key="3">
    <source>
        <dbReference type="Google" id="ProtNLM"/>
    </source>
</evidence>
<comment type="caution">
    <text evidence="1">The sequence shown here is derived from an EMBL/GenBank/DDBJ whole genome shotgun (WGS) entry which is preliminary data.</text>
</comment>
<sequence length="256" mass="28735">MDLMDFGVRNLPPTLFTHNHVPLWKPEWGTRYRTLPVTFPTDKSPAGEVFARLPLMADGLVHLDTDPDVTAIAPYPMKIEYFAPTRNNMAVKREHLPDVAVRRVDGSVVFIDYVPVNEQAEKPWIARRTRILEDHIAAHYGCAYAVHDELCLLAHPLFPNLKAMWAHKATPLDPPEVWLVTEALRRCHFPSRIGVLKSALHADEELREVFSALDVDGADTVYTAIMQMCISGELDIDLSMPFAATTSVTARSLRGA</sequence>
<proteinExistence type="predicted"/>
<dbReference type="EMBL" id="QFBC01000035">
    <property type="protein sequence ID" value="PWE52127.1"/>
    <property type="molecule type" value="Genomic_DNA"/>
</dbReference>
<gene>
    <name evidence="1" type="ORF">DEM27_32720</name>
</gene>
<reference evidence="1 2" key="1">
    <citation type="submission" date="2018-05" db="EMBL/GenBank/DDBJ databases">
        <title>The draft genome of strain NS-104.</title>
        <authorList>
            <person name="Hang P."/>
            <person name="Jiang J."/>
        </authorList>
    </citation>
    <scope>NUCLEOTIDE SEQUENCE [LARGE SCALE GENOMIC DNA]</scope>
    <source>
        <strain evidence="1 2">NS-104</strain>
    </source>
</reference>
<keyword evidence="2" id="KW-1185">Reference proteome</keyword>
<protein>
    <recommendedName>
        <fullName evidence="3">TnsA endonuclease N-terminal domain-containing protein</fullName>
    </recommendedName>
</protein>